<dbReference type="RefSeq" id="WP_070067834.1">
    <property type="nucleotide sequence ID" value="NZ_MJUW02000111.1"/>
</dbReference>
<name>A0A1V6LXW7_9BACT</name>
<gene>
    <name evidence="1" type="ORF">BIY37_10790</name>
</gene>
<evidence type="ECO:0000313" key="2">
    <source>
        <dbReference type="Proteomes" id="UP000242219"/>
    </source>
</evidence>
<organism evidence="1 2">
    <name type="scientific">Candidatus Brocadia sapporoensis</name>
    <dbReference type="NCBI Taxonomy" id="392547"/>
    <lineage>
        <taxon>Bacteria</taxon>
        <taxon>Pseudomonadati</taxon>
        <taxon>Planctomycetota</taxon>
        <taxon>Candidatus Brocadiia</taxon>
        <taxon>Candidatus Brocadiales</taxon>
        <taxon>Candidatus Brocadiaceae</taxon>
        <taxon>Candidatus Brocadia</taxon>
    </lineage>
</organism>
<reference evidence="1 2" key="1">
    <citation type="journal article" date="2016" name="Genome Announc.">
        <title>Draft Genome Sequence of the Anaerobic Ammonium-Oxidizing Bacterium 'Candidatus Brocadia sp. 40'.</title>
        <authorList>
            <person name="Ali M."/>
            <person name="Haroon M.F."/>
            <person name="Narita Y."/>
            <person name="Zhang L."/>
            <person name="Rangel Shaw D."/>
            <person name="Okabe S."/>
            <person name="Saikaly P.E."/>
        </authorList>
    </citation>
    <scope>NUCLEOTIDE SEQUENCE [LARGE SCALE GENOMIC DNA]</scope>
    <source>
        <strain evidence="1 2">40</strain>
    </source>
</reference>
<keyword evidence="2" id="KW-1185">Reference proteome</keyword>
<sequence length="66" mass="7523">MELSKDLLEKAGIEGKITILVGKNEIVIRRIPEETGIIEEMVGLGKNVFTKDSVTLQRELRAEWKR</sequence>
<dbReference type="Proteomes" id="UP000242219">
    <property type="component" value="Unassembled WGS sequence"/>
</dbReference>
<evidence type="ECO:0000313" key="1">
    <source>
        <dbReference type="EMBL" id="OQD44983.1"/>
    </source>
</evidence>
<dbReference type="AlphaFoldDB" id="A0A1V6LXW7"/>
<comment type="caution">
    <text evidence="1">The sequence shown here is derived from an EMBL/GenBank/DDBJ whole genome shotgun (WGS) entry which is preliminary data.</text>
</comment>
<accession>A0A1V6LXW7</accession>
<protein>
    <submittedName>
        <fullName evidence="1">Uncharacterized protein</fullName>
    </submittedName>
</protein>
<proteinExistence type="predicted"/>
<dbReference type="EMBL" id="MJUW02000111">
    <property type="protein sequence ID" value="OQD44983.1"/>
    <property type="molecule type" value="Genomic_DNA"/>
</dbReference>